<dbReference type="RefSeq" id="WP_316016995.1">
    <property type="nucleotide sequence ID" value="NZ_JAWDID010000004.1"/>
</dbReference>
<dbReference type="Proteomes" id="UP001254257">
    <property type="component" value="Unassembled WGS sequence"/>
</dbReference>
<proteinExistence type="predicted"/>
<sequence>MSADRNRLTALIVLAAASLTSAAPAQANFLETLFGIAPRQVVAPVPEREPLHMTVRPRAPRDGKPGIAAKDAPPTPRVAPMEYASDPYWYLKDPTLKKGDIIVLDGRVVVFNGGERSYSSFLSIKESRLLSERSKKQLKLMVSTPIDNHTIWEPAEIMKSNGAMTTVEVSESAR</sequence>
<evidence type="ECO:0000313" key="4">
    <source>
        <dbReference type="Proteomes" id="UP001254257"/>
    </source>
</evidence>
<reference evidence="3 4" key="1">
    <citation type="submission" date="2023-09" db="EMBL/GenBank/DDBJ databases">
        <title>Whole genome shotgun sequencing (WGS) of Bosea sp. ZW T0_25, isolated from stored onions (Allium cepa).</title>
        <authorList>
            <person name="Stoll D.A."/>
            <person name="Huch M."/>
        </authorList>
    </citation>
    <scope>NUCLEOTIDE SEQUENCE [LARGE SCALE GENOMIC DNA]</scope>
    <source>
        <strain evidence="3 4">ZW T0_25</strain>
    </source>
</reference>
<accession>A0ABU3S3Y5</accession>
<evidence type="ECO:0000256" key="1">
    <source>
        <dbReference type="SAM" id="MobiDB-lite"/>
    </source>
</evidence>
<keyword evidence="2" id="KW-0732">Signal</keyword>
<evidence type="ECO:0000256" key="2">
    <source>
        <dbReference type="SAM" id="SignalP"/>
    </source>
</evidence>
<comment type="caution">
    <text evidence="3">The sequence shown here is derived from an EMBL/GenBank/DDBJ whole genome shotgun (WGS) entry which is preliminary data.</text>
</comment>
<protein>
    <submittedName>
        <fullName evidence="3">Uncharacterized protein</fullName>
    </submittedName>
</protein>
<keyword evidence="4" id="KW-1185">Reference proteome</keyword>
<name>A0ABU3S3Y5_9HYPH</name>
<organism evidence="3 4">
    <name type="scientific">Bosea rubneri</name>
    <dbReference type="NCBI Taxonomy" id="3075434"/>
    <lineage>
        <taxon>Bacteria</taxon>
        <taxon>Pseudomonadati</taxon>
        <taxon>Pseudomonadota</taxon>
        <taxon>Alphaproteobacteria</taxon>
        <taxon>Hyphomicrobiales</taxon>
        <taxon>Boseaceae</taxon>
        <taxon>Bosea</taxon>
    </lineage>
</organism>
<feature type="region of interest" description="Disordered" evidence="1">
    <location>
        <begin position="55"/>
        <end position="76"/>
    </location>
</feature>
<feature type="signal peptide" evidence="2">
    <location>
        <begin position="1"/>
        <end position="27"/>
    </location>
</feature>
<dbReference type="EMBL" id="JAWDID010000004">
    <property type="protein sequence ID" value="MDU0339075.1"/>
    <property type="molecule type" value="Genomic_DNA"/>
</dbReference>
<evidence type="ECO:0000313" key="3">
    <source>
        <dbReference type="EMBL" id="MDU0339075.1"/>
    </source>
</evidence>
<gene>
    <name evidence="3" type="ORF">RKE40_04265</name>
</gene>
<feature type="chain" id="PRO_5045056893" evidence="2">
    <location>
        <begin position="28"/>
        <end position="174"/>
    </location>
</feature>